<evidence type="ECO:0000256" key="7">
    <source>
        <dbReference type="SAM" id="Phobius"/>
    </source>
</evidence>
<dbReference type="GO" id="GO:0005886">
    <property type="term" value="C:plasma membrane"/>
    <property type="evidence" value="ECO:0007669"/>
    <property type="project" value="UniProtKB-SubCell"/>
</dbReference>
<feature type="transmembrane region" description="Helical" evidence="7">
    <location>
        <begin position="27"/>
        <end position="47"/>
    </location>
</feature>
<evidence type="ECO:0000256" key="5">
    <source>
        <dbReference type="ARBA" id="ARBA00022989"/>
    </source>
</evidence>
<reference evidence="8" key="2">
    <citation type="submission" date="2020-09" db="EMBL/GenBank/DDBJ databases">
        <authorList>
            <person name="Sun Q."/>
            <person name="Ohkuma M."/>
        </authorList>
    </citation>
    <scope>NUCLEOTIDE SEQUENCE</scope>
    <source>
        <strain evidence="8">JCM 4346</strain>
    </source>
</reference>
<dbReference type="InterPro" id="IPR007341">
    <property type="entry name" value="Transgly_assoc"/>
</dbReference>
<keyword evidence="5 7" id="KW-1133">Transmembrane helix</keyword>
<evidence type="ECO:0000313" key="9">
    <source>
        <dbReference type="Proteomes" id="UP000658320"/>
    </source>
</evidence>
<evidence type="ECO:0000256" key="6">
    <source>
        <dbReference type="ARBA" id="ARBA00023136"/>
    </source>
</evidence>
<accession>A0A918F5X8</accession>
<comment type="subcellular location">
    <subcellularLocation>
        <location evidence="1">Cell membrane</location>
        <topology evidence="1">Multi-pass membrane protein</topology>
    </subcellularLocation>
</comment>
<dbReference type="PANTHER" id="PTHR33884">
    <property type="entry name" value="UPF0410 PROTEIN YMGE"/>
    <property type="match status" value="1"/>
</dbReference>
<dbReference type="AlphaFoldDB" id="A0A918F5X8"/>
<comment type="similarity">
    <text evidence="2">Belongs to the UPF0410 family.</text>
</comment>
<keyword evidence="6 7" id="KW-0472">Membrane</keyword>
<comment type="caution">
    <text evidence="8">The sequence shown here is derived from an EMBL/GenBank/DDBJ whole genome shotgun (WGS) entry which is preliminary data.</text>
</comment>
<gene>
    <name evidence="8" type="ORF">GCM10010251_29120</name>
</gene>
<keyword evidence="3" id="KW-1003">Cell membrane</keyword>
<dbReference type="PANTHER" id="PTHR33884:SF3">
    <property type="entry name" value="UPF0410 PROTEIN YMGE"/>
    <property type="match status" value="1"/>
</dbReference>
<evidence type="ECO:0000256" key="1">
    <source>
        <dbReference type="ARBA" id="ARBA00004651"/>
    </source>
</evidence>
<keyword evidence="4 7" id="KW-0812">Transmembrane</keyword>
<sequence length="98" mass="10336">MGIIAWILIGLLAGAIAKLLLPGKDPGGFIVTMLIGIAGGLLGGWLGKVIFGVDSIDGFFDLSTWIAAIVGSLILLVLYRAVAGNRHSHSRRHTHRHA</sequence>
<evidence type="ECO:0000256" key="3">
    <source>
        <dbReference type="ARBA" id="ARBA00022475"/>
    </source>
</evidence>
<evidence type="ECO:0000256" key="4">
    <source>
        <dbReference type="ARBA" id="ARBA00022692"/>
    </source>
</evidence>
<evidence type="ECO:0008006" key="10">
    <source>
        <dbReference type="Google" id="ProtNLM"/>
    </source>
</evidence>
<dbReference type="Proteomes" id="UP000658320">
    <property type="component" value="Unassembled WGS sequence"/>
</dbReference>
<evidence type="ECO:0000256" key="2">
    <source>
        <dbReference type="ARBA" id="ARBA00011006"/>
    </source>
</evidence>
<name>A0A918F5X8_9ACTN</name>
<proteinExistence type="inferred from homology"/>
<reference evidence="8" key="1">
    <citation type="journal article" date="2014" name="Int. J. Syst. Evol. Microbiol.">
        <title>Complete genome sequence of Corynebacterium casei LMG S-19264T (=DSM 44701T), isolated from a smear-ripened cheese.</title>
        <authorList>
            <consortium name="US DOE Joint Genome Institute (JGI-PGF)"/>
            <person name="Walter F."/>
            <person name="Albersmeier A."/>
            <person name="Kalinowski J."/>
            <person name="Ruckert C."/>
        </authorList>
    </citation>
    <scope>NUCLEOTIDE SEQUENCE</scope>
    <source>
        <strain evidence="8">JCM 4346</strain>
    </source>
</reference>
<dbReference type="EMBL" id="BMSX01000005">
    <property type="protein sequence ID" value="GGR11165.1"/>
    <property type="molecule type" value="Genomic_DNA"/>
</dbReference>
<protein>
    <recommendedName>
        <fullName evidence="10">GlsB/YeaQ/YmgE family stress response membrane protein</fullName>
    </recommendedName>
</protein>
<evidence type="ECO:0000313" key="8">
    <source>
        <dbReference type="EMBL" id="GGR11165.1"/>
    </source>
</evidence>
<organism evidence="8 9">
    <name type="scientific">Streptomyces aurantiogriseus</name>
    <dbReference type="NCBI Taxonomy" id="66870"/>
    <lineage>
        <taxon>Bacteria</taxon>
        <taxon>Bacillati</taxon>
        <taxon>Actinomycetota</taxon>
        <taxon>Actinomycetes</taxon>
        <taxon>Kitasatosporales</taxon>
        <taxon>Streptomycetaceae</taxon>
        <taxon>Streptomyces</taxon>
    </lineage>
</organism>
<dbReference type="Pfam" id="PF04226">
    <property type="entry name" value="Transgly_assoc"/>
    <property type="match status" value="1"/>
</dbReference>
<feature type="transmembrane region" description="Helical" evidence="7">
    <location>
        <begin position="59"/>
        <end position="82"/>
    </location>
</feature>
<keyword evidence="9" id="KW-1185">Reference proteome</keyword>
<dbReference type="RefSeq" id="WP_189936174.1">
    <property type="nucleotide sequence ID" value="NZ_BMSX01000005.1"/>
</dbReference>